<name>A0A085BFE5_9FLAO</name>
<sequence length="115" mass="13236">MKLLKAFLLRLMIVAIPLLVLYCYAQIAFKANREKEHPTDAGLGIVVLLAFILIILFVGFLVDLLVRLSRKEYKIALINIPFLIPFVVFIVYIGCLMASRECFCGWLIDTIDWMR</sequence>
<keyword evidence="3" id="KW-1185">Reference proteome</keyword>
<dbReference type="AlphaFoldDB" id="A0A085BFE5"/>
<keyword evidence="1" id="KW-1133">Transmembrane helix</keyword>
<dbReference type="eggNOG" id="ENOG5033DR1">
    <property type="taxonomic scope" value="Bacteria"/>
</dbReference>
<dbReference type="Proteomes" id="UP000028623">
    <property type="component" value="Unassembled WGS sequence"/>
</dbReference>
<keyword evidence="1" id="KW-0812">Transmembrane</keyword>
<dbReference type="STRING" id="421072.SAMN04488097_0571"/>
<dbReference type="OrthoDB" id="1274967at2"/>
<protein>
    <submittedName>
        <fullName evidence="2">Uncharacterized protein</fullName>
    </submittedName>
</protein>
<feature type="transmembrane region" description="Helical" evidence="1">
    <location>
        <begin position="7"/>
        <end position="29"/>
    </location>
</feature>
<organism evidence="2 3">
    <name type="scientific">Epilithonimonas lactis</name>
    <dbReference type="NCBI Taxonomy" id="421072"/>
    <lineage>
        <taxon>Bacteria</taxon>
        <taxon>Pseudomonadati</taxon>
        <taxon>Bacteroidota</taxon>
        <taxon>Flavobacteriia</taxon>
        <taxon>Flavobacteriales</taxon>
        <taxon>Weeksellaceae</taxon>
        <taxon>Chryseobacterium group</taxon>
        <taxon>Epilithonimonas</taxon>
    </lineage>
</organism>
<evidence type="ECO:0000313" key="2">
    <source>
        <dbReference type="EMBL" id="KFC21190.1"/>
    </source>
</evidence>
<comment type="caution">
    <text evidence="2">The sequence shown here is derived from an EMBL/GenBank/DDBJ whole genome shotgun (WGS) entry which is preliminary data.</text>
</comment>
<proteinExistence type="predicted"/>
<keyword evidence="1" id="KW-0472">Membrane</keyword>
<accession>A0A085BFE5</accession>
<evidence type="ECO:0000313" key="3">
    <source>
        <dbReference type="Proteomes" id="UP000028623"/>
    </source>
</evidence>
<feature type="transmembrane region" description="Helical" evidence="1">
    <location>
        <begin position="41"/>
        <end position="66"/>
    </location>
</feature>
<dbReference type="RefSeq" id="WP_034976957.1">
    <property type="nucleotide sequence ID" value="NZ_FOFI01000001.1"/>
</dbReference>
<reference evidence="2 3" key="1">
    <citation type="submission" date="2014-07" db="EMBL/GenBank/DDBJ databases">
        <title>Epilithonimonas lactis LMG 22401 Genome.</title>
        <authorList>
            <person name="Pipes S.E."/>
            <person name="Stropko S.J."/>
        </authorList>
    </citation>
    <scope>NUCLEOTIDE SEQUENCE [LARGE SCALE GENOMIC DNA]</scope>
    <source>
        <strain evidence="2 3">LMG 24401</strain>
    </source>
</reference>
<dbReference type="EMBL" id="JPLY01000004">
    <property type="protein sequence ID" value="KFC21190.1"/>
    <property type="molecule type" value="Genomic_DNA"/>
</dbReference>
<feature type="transmembrane region" description="Helical" evidence="1">
    <location>
        <begin position="78"/>
        <end position="99"/>
    </location>
</feature>
<evidence type="ECO:0000256" key="1">
    <source>
        <dbReference type="SAM" id="Phobius"/>
    </source>
</evidence>
<gene>
    <name evidence="2" type="ORF">IO89_13360</name>
</gene>